<keyword evidence="3" id="KW-1185">Reference proteome</keyword>
<organism evidence="2 3">
    <name type="scientific">Stylosanthes scabra</name>
    <dbReference type="NCBI Taxonomy" id="79078"/>
    <lineage>
        <taxon>Eukaryota</taxon>
        <taxon>Viridiplantae</taxon>
        <taxon>Streptophyta</taxon>
        <taxon>Embryophyta</taxon>
        <taxon>Tracheophyta</taxon>
        <taxon>Spermatophyta</taxon>
        <taxon>Magnoliopsida</taxon>
        <taxon>eudicotyledons</taxon>
        <taxon>Gunneridae</taxon>
        <taxon>Pentapetalae</taxon>
        <taxon>rosids</taxon>
        <taxon>fabids</taxon>
        <taxon>Fabales</taxon>
        <taxon>Fabaceae</taxon>
        <taxon>Papilionoideae</taxon>
        <taxon>50 kb inversion clade</taxon>
        <taxon>dalbergioids sensu lato</taxon>
        <taxon>Dalbergieae</taxon>
        <taxon>Pterocarpus clade</taxon>
        <taxon>Stylosanthes</taxon>
    </lineage>
</organism>
<dbReference type="Proteomes" id="UP001341840">
    <property type="component" value="Unassembled WGS sequence"/>
</dbReference>
<proteinExistence type="predicted"/>
<sequence>RQLLGVSLTVSASSSRRAAPVSLVESSSPSRLLVSASPSRAQSSRSPRHRRLPLSPAPSFDLILL</sequence>
<dbReference type="EMBL" id="JASCZI010035502">
    <property type="protein sequence ID" value="MED6129543.1"/>
    <property type="molecule type" value="Genomic_DNA"/>
</dbReference>
<feature type="region of interest" description="Disordered" evidence="1">
    <location>
        <begin position="34"/>
        <end position="53"/>
    </location>
</feature>
<reference evidence="2 3" key="1">
    <citation type="journal article" date="2023" name="Plants (Basel)">
        <title>Bridging the Gap: Combining Genomics and Transcriptomics Approaches to Understand Stylosanthes scabra, an Orphan Legume from the Brazilian Caatinga.</title>
        <authorList>
            <person name="Ferreira-Neto J.R.C."/>
            <person name="da Silva M.D."/>
            <person name="Binneck E."/>
            <person name="de Melo N.F."/>
            <person name="da Silva R.H."/>
            <person name="de Melo A.L.T.M."/>
            <person name="Pandolfi V."/>
            <person name="Bustamante F.O."/>
            <person name="Brasileiro-Vidal A.C."/>
            <person name="Benko-Iseppon A.M."/>
        </authorList>
    </citation>
    <scope>NUCLEOTIDE SEQUENCE [LARGE SCALE GENOMIC DNA]</scope>
    <source>
        <tissue evidence="2">Leaves</tissue>
    </source>
</reference>
<evidence type="ECO:0000313" key="3">
    <source>
        <dbReference type="Proteomes" id="UP001341840"/>
    </source>
</evidence>
<name>A0ABU6S0F5_9FABA</name>
<evidence type="ECO:0000313" key="2">
    <source>
        <dbReference type="EMBL" id="MED6129543.1"/>
    </source>
</evidence>
<evidence type="ECO:0008006" key="4">
    <source>
        <dbReference type="Google" id="ProtNLM"/>
    </source>
</evidence>
<feature type="compositionally biased region" description="Low complexity" evidence="1">
    <location>
        <begin position="34"/>
        <end position="45"/>
    </location>
</feature>
<feature type="non-terminal residue" evidence="2">
    <location>
        <position position="1"/>
    </location>
</feature>
<accession>A0ABU6S0F5</accession>
<evidence type="ECO:0000256" key="1">
    <source>
        <dbReference type="SAM" id="MobiDB-lite"/>
    </source>
</evidence>
<protein>
    <recommendedName>
        <fullName evidence="4">Histone H3</fullName>
    </recommendedName>
</protein>
<feature type="non-terminal residue" evidence="2">
    <location>
        <position position="65"/>
    </location>
</feature>
<gene>
    <name evidence="2" type="ORF">PIB30_108916</name>
</gene>
<comment type="caution">
    <text evidence="2">The sequence shown here is derived from an EMBL/GenBank/DDBJ whole genome shotgun (WGS) entry which is preliminary data.</text>
</comment>